<keyword evidence="1" id="KW-0732">Signal</keyword>
<dbReference type="PROSITE" id="PS51318">
    <property type="entry name" value="TAT"/>
    <property type="match status" value="1"/>
</dbReference>
<dbReference type="EMBL" id="JAQSIO010000006">
    <property type="protein sequence ID" value="MDD0816129.1"/>
    <property type="molecule type" value="Genomic_DNA"/>
</dbReference>
<comment type="caution">
    <text evidence="3">The sequence shown here is derived from an EMBL/GenBank/DDBJ whole genome shotgun (WGS) entry which is preliminary data.</text>
</comment>
<dbReference type="RefSeq" id="WP_273927823.1">
    <property type="nucleotide sequence ID" value="NZ_JAQSIO010000006.1"/>
</dbReference>
<name>A0ABT5MHQ7_9BURK</name>
<proteinExistence type="predicted"/>
<dbReference type="InterPro" id="IPR016087">
    <property type="entry name" value="Chalcone_isomerase"/>
</dbReference>
<protein>
    <submittedName>
        <fullName evidence="3">Chalcone isomerase family protein</fullName>
    </submittedName>
</protein>
<accession>A0ABT5MHQ7</accession>
<dbReference type="GO" id="GO:0016853">
    <property type="term" value="F:isomerase activity"/>
    <property type="evidence" value="ECO:0007669"/>
    <property type="project" value="UniProtKB-KW"/>
</dbReference>
<keyword evidence="4" id="KW-1185">Reference proteome</keyword>
<feature type="domain" description="Chalcone isomerase" evidence="2">
    <location>
        <begin position="96"/>
        <end position="177"/>
    </location>
</feature>
<feature type="chain" id="PRO_5047176920" evidence="1">
    <location>
        <begin position="27"/>
        <end position="183"/>
    </location>
</feature>
<evidence type="ECO:0000313" key="4">
    <source>
        <dbReference type="Proteomes" id="UP001528672"/>
    </source>
</evidence>
<sequence length="183" mass="19944">MTQLTRRRFNRRLALGLGSVALGAPAQTPVAEAPLAGGRAAGQATMRFLGLEIYHAQLWVSPGFEPEQYAALPLALELTYQREFSGSAIAKRSLDEMKRIGEFSSEQGTRWLQQLQALLPDVKRGDRLLGLHQPGVGASFKMGGKTLGTLNDPLFSRLFFGIWLSPATSEPKLRQALITLAAP</sequence>
<evidence type="ECO:0000256" key="1">
    <source>
        <dbReference type="SAM" id="SignalP"/>
    </source>
</evidence>
<dbReference type="Proteomes" id="UP001528672">
    <property type="component" value="Unassembled WGS sequence"/>
</dbReference>
<organism evidence="3 4">
    <name type="scientific">Curvibacter microcysteis</name>
    <dbReference type="NCBI Taxonomy" id="3026419"/>
    <lineage>
        <taxon>Bacteria</taxon>
        <taxon>Pseudomonadati</taxon>
        <taxon>Pseudomonadota</taxon>
        <taxon>Betaproteobacteria</taxon>
        <taxon>Burkholderiales</taxon>
        <taxon>Comamonadaceae</taxon>
        <taxon>Curvibacter</taxon>
    </lineage>
</organism>
<feature type="signal peptide" evidence="1">
    <location>
        <begin position="1"/>
        <end position="26"/>
    </location>
</feature>
<reference evidence="3 4" key="1">
    <citation type="submission" date="2023-02" db="EMBL/GenBank/DDBJ databases">
        <title>Bacterial whole genome sequence for Curvibacter sp. HBC28.</title>
        <authorList>
            <person name="Le V."/>
            <person name="Ko S.-R."/>
            <person name="Ahn C.-Y."/>
            <person name="Oh H.-M."/>
        </authorList>
    </citation>
    <scope>NUCLEOTIDE SEQUENCE [LARGE SCALE GENOMIC DNA]</scope>
    <source>
        <strain evidence="3 4">HBC28</strain>
    </source>
</reference>
<dbReference type="InterPro" id="IPR006311">
    <property type="entry name" value="TAT_signal"/>
</dbReference>
<evidence type="ECO:0000313" key="3">
    <source>
        <dbReference type="EMBL" id="MDD0816129.1"/>
    </source>
</evidence>
<gene>
    <name evidence="3" type="ORF">PSQ39_15935</name>
</gene>
<dbReference type="Pfam" id="PF16036">
    <property type="entry name" value="Chalcone_3"/>
    <property type="match status" value="1"/>
</dbReference>
<keyword evidence="3" id="KW-0413">Isomerase</keyword>
<evidence type="ECO:0000259" key="2">
    <source>
        <dbReference type="Pfam" id="PF16036"/>
    </source>
</evidence>